<evidence type="ECO:0000313" key="2">
    <source>
        <dbReference type="EMBL" id="TRT54964.1"/>
    </source>
</evidence>
<dbReference type="Proteomes" id="UP000316443">
    <property type="component" value="Unassembled WGS sequence"/>
</dbReference>
<organism evidence="2 3">
    <name type="scientific">Microcystis aeruginosa Ma_QC_C_20070703_M131</name>
    <dbReference type="NCBI Taxonomy" id="2486263"/>
    <lineage>
        <taxon>Bacteria</taxon>
        <taxon>Bacillati</taxon>
        <taxon>Cyanobacteriota</taxon>
        <taxon>Cyanophyceae</taxon>
        <taxon>Oscillatoriophycideae</taxon>
        <taxon>Chroococcales</taxon>
        <taxon>Microcystaceae</taxon>
        <taxon>Microcystis</taxon>
    </lineage>
</organism>
<proteinExistence type="predicted"/>
<comment type="caution">
    <text evidence="2">The sequence shown here is derived from an EMBL/GenBank/DDBJ whole genome shotgun (WGS) entry which is preliminary data.</text>
</comment>
<evidence type="ECO:0000313" key="3">
    <source>
        <dbReference type="Proteomes" id="UP000316443"/>
    </source>
</evidence>
<name>A0A551Y1X7_MICAE</name>
<keyword evidence="1" id="KW-0812">Transmembrane</keyword>
<keyword evidence="1" id="KW-0472">Membrane</keyword>
<gene>
    <name evidence="2" type="ORF">EWV85_10120</name>
</gene>
<keyword evidence="1" id="KW-1133">Transmembrane helix</keyword>
<dbReference type="AlphaFoldDB" id="A0A551Y1X7"/>
<dbReference type="EMBL" id="SFCA01000102">
    <property type="protein sequence ID" value="TRT54964.1"/>
    <property type="molecule type" value="Genomic_DNA"/>
</dbReference>
<reference evidence="2 3" key="1">
    <citation type="submission" date="2019-01" db="EMBL/GenBank/DDBJ databases">
        <title>Coherence of Microcystis species and biogeography revealed through population genomics.</title>
        <authorList>
            <person name="Perez-Carrascal O.M."/>
            <person name="Terrat Y."/>
            <person name="Giani A."/>
            <person name="Fortin N."/>
            <person name="Tromas N."/>
            <person name="Shapiro B.J."/>
        </authorList>
    </citation>
    <scope>NUCLEOTIDE SEQUENCE [LARGE SCALE GENOMIC DNA]</scope>
    <source>
        <strain evidence="2">Ma_QC_C_20070703_M131</strain>
    </source>
</reference>
<feature type="transmembrane region" description="Helical" evidence="1">
    <location>
        <begin position="12"/>
        <end position="38"/>
    </location>
</feature>
<sequence length="163" mass="18708">MKEFFNKKKWQLLLSMVLLAMPSALLVFNFLFSIRLLIHNFPTQQNPEYVKISREKLENIIEKIIQENKNTGDPKKIDPKLRKQLIYLVTGLLETSWPYLLFPEKLAEQMVGEFLKGIANKTGEYALDLAIKIFGEIFFPPPKPTICPTICPSSSTPAIPGLW</sequence>
<accession>A0A551Y1X7</accession>
<protein>
    <submittedName>
        <fullName evidence="2">Uncharacterized protein</fullName>
    </submittedName>
</protein>
<evidence type="ECO:0000256" key="1">
    <source>
        <dbReference type="SAM" id="Phobius"/>
    </source>
</evidence>